<dbReference type="GO" id="GO:0005524">
    <property type="term" value="F:ATP binding"/>
    <property type="evidence" value="ECO:0007669"/>
    <property type="project" value="UniProtKB-KW"/>
</dbReference>
<dbReference type="Proteomes" id="UP000005707">
    <property type="component" value="Unassembled WGS sequence"/>
</dbReference>
<dbReference type="AlphaFoldDB" id="F7PZN0"/>
<evidence type="ECO:0000259" key="3">
    <source>
        <dbReference type="PROSITE" id="PS51459"/>
    </source>
</evidence>
<dbReference type="OrthoDB" id="9813719at2"/>
<proteinExistence type="predicted"/>
<dbReference type="Pfam" id="PF02661">
    <property type="entry name" value="Fic"/>
    <property type="match status" value="1"/>
</dbReference>
<feature type="active site" evidence="1">
    <location>
        <position position="33"/>
    </location>
</feature>
<evidence type="ECO:0000256" key="2">
    <source>
        <dbReference type="PIRSR" id="PIRSR640198-2"/>
    </source>
</evidence>
<comment type="caution">
    <text evidence="4">The sequence shown here is derived from an EMBL/GenBank/DDBJ whole genome shotgun (WGS) entry which is preliminary data.</text>
</comment>
<accession>F7PZN0</accession>
<gene>
    <name evidence="4" type="ORF">HLPCO_000914</name>
</gene>
<dbReference type="InterPro" id="IPR036597">
    <property type="entry name" value="Fido-like_dom_sf"/>
</dbReference>
<evidence type="ECO:0000256" key="1">
    <source>
        <dbReference type="PIRSR" id="PIRSR640198-1"/>
    </source>
</evidence>
<feature type="binding site" evidence="2">
    <location>
        <begin position="37"/>
        <end position="44"/>
    </location>
    <ligand>
        <name>ATP</name>
        <dbReference type="ChEBI" id="CHEBI:30616"/>
    </ligand>
</feature>
<evidence type="ECO:0000313" key="5">
    <source>
        <dbReference type="Proteomes" id="UP000005707"/>
    </source>
</evidence>
<keyword evidence="2" id="KW-0547">Nucleotide-binding</keyword>
<dbReference type="SUPFAM" id="SSF140931">
    <property type="entry name" value="Fic-like"/>
    <property type="match status" value="1"/>
</dbReference>
<dbReference type="PANTHER" id="PTHR13504">
    <property type="entry name" value="FIDO DOMAIN-CONTAINING PROTEIN DDB_G0283145"/>
    <property type="match status" value="1"/>
</dbReference>
<dbReference type="InterPro" id="IPR040198">
    <property type="entry name" value="Fido_containing"/>
</dbReference>
<feature type="binding site" evidence="2">
    <location>
        <begin position="69"/>
        <end position="70"/>
    </location>
    <ligand>
        <name>ATP</name>
        <dbReference type="ChEBI" id="CHEBI:30616"/>
    </ligand>
</feature>
<dbReference type="RefSeq" id="WP_008825976.1">
    <property type="nucleotide sequence ID" value="NZ_AFNU02000002.1"/>
</dbReference>
<name>F7PZN0_9MOLU</name>
<sequence>MDYKSLKEVANKCKDLHQIVKATLLHGEFVKIHPFVDGDGRTARILLKISLMKDGLVRIIITKDQRLFYYEG</sequence>
<dbReference type="InterPro" id="IPR003812">
    <property type="entry name" value="Fido"/>
</dbReference>
<reference evidence="4 5" key="2">
    <citation type="journal article" date="2013" name="PLoS ONE">
        <title>INDIGO - INtegrated Data Warehouse of MIcrobial GenOmes with Examples from the Red Sea Extremophiles.</title>
        <authorList>
            <person name="Alam I."/>
            <person name="Antunes A."/>
            <person name="Kamau A.A."/>
            <person name="Ba Alawi W."/>
            <person name="Kalkatawi M."/>
            <person name="Stingl U."/>
            <person name="Bajic V.B."/>
        </authorList>
    </citation>
    <scope>NUCLEOTIDE SEQUENCE [LARGE SCALE GENOMIC DNA]</scope>
    <source>
        <strain evidence="4 5">SSD-17B</strain>
    </source>
</reference>
<dbReference type="eggNOG" id="COG3177">
    <property type="taxonomic scope" value="Bacteria"/>
</dbReference>
<dbReference type="EMBL" id="AFNU02000002">
    <property type="protein sequence ID" value="ERJ13285.1"/>
    <property type="molecule type" value="Genomic_DNA"/>
</dbReference>
<organism evidence="4 5">
    <name type="scientific">Haloplasma contractile SSD-17B</name>
    <dbReference type="NCBI Taxonomy" id="1033810"/>
    <lineage>
        <taxon>Bacteria</taxon>
        <taxon>Bacillati</taxon>
        <taxon>Mycoplasmatota</taxon>
        <taxon>Mollicutes</taxon>
        <taxon>Haloplasmatales</taxon>
        <taxon>Haloplasmataceae</taxon>
        <taxon>Haloplasma</taxon>
    </lineage>
</organism>
<keyword evidence="2" id="KW-0067">ATP-binding</keyword>
<evidence type="ECO:0000313" key="4">
    <source>
        <dbReference type="EMBL" id="ERJ13285.1"/>
    </source>
</evidence>
<dbReference type="PANTHER" id="PTHR13504:SF38">
    <property type="entry name" value="FIDO DOMAIN-CONTAINING PROTEIN"/>
    <property type="match status" value="1"/>
</dbReference>
<dbReference type="STRING" id="1033810.HLPCO_000914"/>
<dbReference type="PROSITE" id="PS51459">
    <property type="entry name" value="FIDO"/>
    <property type="match status" value="1"/>
</dbReference>
<reference evidence="4 5" key="1">
    <citation type="journal article" date="2011" name="J. Bacteriol.">
        <title>Genome sequence of Haloplasma contractile, an unusual contractile bacterium from a deep-sea anoxic brine lake.</title>
        <authorList>
            <person name="Antunes A."/>
            <person name="Alam I."/>
            <person name="El Dorry H."/>
            <person name="Siam R."/>
            <person name="Robertson A."/>
            <person name="Bajic V.B."/>
            <person name="Stingl U."/>
        </authorList>
    </citation>
    <scope>NUCLEOTIDE SEQUENCE [LARGE SCALE GENOMIC DNA]</scope>
    <source>
        <strain evidence="4 5">SSD-17B</strain>
    </source>
</reference>
<protein>
    <submittedName>
        <fullName evidence="4">Fic-DOC family protein</fullName>
    </submittedName>
</protein>
<dbReference type="Gene3D" id="1.10.3290.10">
    <property type="entry name" value="Fido-like domain"/>
    <property type="match status" value="1"/>
</dbReference>
<keyword evidence="5" id="KW-1185">Reference proteome</keyword>
<dbReference type="InParanoid" id="F7PZN0"/>
<feature type="domain" description="Fido" evidence="3">
    <location>
        <begin position="1"/>
        <end position="72"/>
    </location>
</feature>